<dbReference type="PROSITE" id="PS51257">
    <property type="entry name" value="PROKAR_LIPOPROTEIN"/>
    <property type="match status" value="1"/>
</dbReference>
<evidence type="ECO:0000256" key="1">
    <source>
        <dbReference type="SAM" id="MobiDB-lite"/>
    </source>
</evidence>
<evidence type="ECO:0000313" key="4">
    <source>
        <dbReference type="Proteomes" id="UP000824238"/>
    </source>
</evidence>
<name>A0A9D1IYF6_9FIRM</name>
<dbReference type="EMBL" id="DVHH01000070">
    <property type="protein sequence ID" value="HIR54501.1"/>
    <property type="molecule type" value="Genomic_DNA"/>
</dbReference>
<dbReference type="Proteomes" id="UP000824238">
    <property type="component" value="Unassembled WGS sequence"/>
</dbReference>
<accession>A0A9D1IYF6</accession>
<sequence length="119" mass="12174">MAAALKRGKCAAQAFVILICIILCFALACNLTFIVKGALSPERPPSVLGLTPMVVLSGSMSGQAEDSLEVGDLALIRRVEPDTLKVGDVVAYMSGGSAGLGAVEPPPRRRSPAPGAARA</sequence>
<dbReference type="CDD" id="cd06530">
    <property type="entry name" value="S26_SPase_I"/>
    <property type="match status" value="1"/>
</dbReference>
<evidence type="ECO:0000256" key="2">
    <source>
        <dbReference type="SAM" id="Phobius"/>
    </source>
</evidence>
<proteinExistence type="predicted"/>
<reference evidence="3" key="2">
    <citation type="journal article" date="2021" name="PeerJ">
        <title>Extensive microbial diversity within the chicken gut microbiome revealed by metagenomics and culture.</title>
        <authorList>
            <person name="Gilroy R."/>
            <person name="Ravi A."/>
            <person name="Getino M."/>
            <person name="Pursley I."/>
            <person name="Horton D.L."/>
            <person name="Alikhan N.F."/>
            <person name="Baker D."/>
            <person name="Gharbi K."/>
            <person name="Hall N."/>
            <person name="Watson M."/>
            <person name="Adriaenssens E.M."/>
            <person name="Foster-Nyarko E."/>
            <person name="Jarju S."/>
            <person name="Secka A."/>
            <person name="Antonio M."/>
            <person name="Oren A."/>
            <person name="Chaudhuri R.R."/>
            <person name="La Ragione R."/>
            <person name="Hildebrand F."/>
            <person name="Pallen M.J."/>
        </authorList>
    </citation>
    <scope>NUCLEOTIDE SEQUENCE</scope>
    <source>
        <strain evidence="3">ChiGjej3B3-7149</strain>
    </source>
</reference>
<feature type="transmembrane region" description="Helical" evidence="2">
    <location>
        <begin position="12"/>
        <end position="35"/>
    </location>
</feature>
<keyword evidence="2" id="KW-0812">Transmembrane</keyword>
<keyword evidence="2" id="KW-1133">Transmembrane helix</keyword>
<gene>
    <name evidence="3" type="ORF">IAD36_02725</name>
</gene>
<evidence type="ECO:0000313" key="3">
    <source>
        <dbReference type="EMBL" id="HIR54501.1"/>
    </source>
</evidence>
<comment type="caution">
    <text evidence="3">The sequence shown here is derived from an EMBL/GenBank/DDBJ whole genome shotgun (WGS) entry which is preliminary data.</text>
</comment>
<dbReference type="InterPro" id="IPR019533">
    <property type="entry name" value="Peptidase_S26"/>
</dbReference>
<dbReference type="GO" id="GO:0006465">
    <property type="term" value="P:signal peptide processing"/>
    <property type="evidence" value="ECO:0007669"/>
    <property type="project" value="InterPro"/>
</dbReference>
<reference evidence="3" key="1">
    <citation type="submission" date="2020-10" db="EMBL/GenBank/DDBJ databases">
        <authorList>
            <person name="Gilroy R."/>
        </authorList>
    </citation>
    <scope>NUCLEOTIDE SEQUENCE</scope>
    <source>
        <strain evidence="3">ChiGjej3B3-7149</strain>
    </source>
</reference>
<dbReference type="AlphaFoldDB" id="A0A9D1IYF6"/>
<protein>
    <submittedName>
        <fullName evidence="3">S26 family signal peptidase</fullName>
    </submittedName>
</protein>
<feature type="region of interest" description="Disordered" evidence="1">
    <location>
        <begin position="96"/>
        <end position="119"/>
    </location>
</feature>
<dbReference type="GO" id="GO:0004252">
    <property type="term" value="F:serine-type endopeptidase activity"/>
    <property type="evidence" value="ECO:0007669"/>
    <property type="project" value="InterPro"/>
</dbReference>
<organism evidence="3 4">
    <name type="scientific">Candidatus Scatomorpha intestinigallinarum</name>
    <dbReference type="NCBI Taxonomy" id="2840923"/>
    <lineage>
        <taxon>Bacteria</taxon>
        <taxon>Bacillati</taxon>
        <taxon>Bacillota</taxon>
        <taxon>Clostridia</taxon>
        <taxon>Eubacteriales</taxon>
        <taxon>Candidatus Scatomorpha</taxon>
    </lineage>
</organism>
<keyword evidence="2" id="KW-0472">Membrane</keyword>